<dbReference type="PANTHER" id="PTHR35218">
    <property type="entry name" value="RNASE H DOMAIN-CONTAINING PROTEIN"/>
    <property type="match status" value="1"/>
</dbReference>
<gene>
    <name evidence="1" type="ORF">SLEP1_g13264</name>
</gene>
<proteinExistence type="predicted"/>
<dbReference type="SUPFAM" id="SSF56219">
    <property type="entry name" value="DNase I-like"/>
    <property type="match status" value="1"/>
</dbReference>
<dbReference type="InterPro" id="IPR036691">
    <property type="entry name" value="Endo/exonu/phosph_ase_sf"/>
</dbReference>
<dbReference type="PANTHER" id="PTHR35218:SF9">
    <property type="entry name" value="ENDONUCLEASE_EXONUCLEASE_PHOSPHATASE DOMAIN-CONTAINING PROTEIN"/>
    <property type="match status" value="1"/>
</dbReference>
<name>A0AAV5IPD1_9ROSI</name>
<evidence type="ECO:0000313" key="1">
    <source>
        <dbReference type="EMBL" id="GKV00597.1"/>
    </source>
</evidence>
<keyword evidence="2" id="KW-1185">Reference proteome</keyword>
<protein>
    <submittedName>
        <fullName evidence="1">Uncharacterized protein</fullName>
    </submittedName>
</protein>
<dbReference type="AlphaFoldDB" id="A0AAV5IPD1"/>
<dbReference type="EMBL" id="BPVZ01000015">
    <property type="protein sequence ID" value="GKV00597.1"/>
    <property type="molecule type" value="Genomic_DNA"/>
</dbReference>
<reference evidence="1 2" key="1">
    <citation type="journal article" date="2021" name="Commun. Biol.">
        <title>The genome of Shorea leprosula (Dipterocarpaceae) highlights the ecological relevance of drought in aseasonal tropical rainforests.</title>
        <authorList>
            <person name="Ng K.K.S."/>
            <person name="Kobayashi M.J."/>
            <person name="Fawcett J.A."/>
            <person name="Hatakeyama M."/>
            <person name="Paape T."/>
            <person name="Ng C.H."/>
            <person name="Ang C.C."/>
            <person name="Tnah L.H."/>
            <person name="Lee C.T."/>
            <person name="Nishiyama T."/>
            <person name="Sese J."/>
            <person name="O'Brien M.J."/>
            <person name="Copetti D."/>
            <person name="Mohd Noor M.I."/>
            <person name="Ong R.C."/>
            <person name="Putra M."/>
            <person name="Sireger I.Z."/>
            <person name="Indrioko S."/>
            <person name="Kosugi Y."/>
            <person name="Izuno A."/>
            <person name="Isagi Y."/>
            <person name="Lee S.L."/>
            <person name="Shimizu K.K."/>
        </authorList>
    </citation>
    <scope>NUCLEOTIDE SEQUENCE [LARGE SCALE GENOMIC DNA]</scope>
    <source>
        <strain evidence="1">214</strain>
    </source>
</reference>
<dbReference type="Proteomes" id="UP001054252">
    <property type="component" value="Unassembled WGS sequence"/>
</dbReference>
<comment type="caution">
    <text evidence="1">The sequence shown here is derived from an EMBL/GenBank/DDBJ whole genome shotgun (WGS) entry which is preliminary data.</text>
</comment>
<evidence type="ECO:0000313" key="2">
    <source>
        <dbReference type="Proteomes" id="UP001054252"/>
    </source>
</evidence>
<organism evidence="1 2">
    <name type="scientific">Rubroshorea leprosula</name>
    <dbReference type="NCBI Taxonomy" id="152421"/>
    <lineage>
        <taxon>Eukaryota</taxon>
        <taxon>Viridiplantae</taxon>
        <taxon>Streptophyta</taxon>
        <taxon>Embryophyta</taxon>
        <taxon>Tracheophyta</taxon>
        <taxon>Spermatophyta</taxon>
        <taxon>Magnoliopsida</taxon>
        <taxon>eudicotyledons</taxon>
        <taxon>Gunneridae</taxon>
        <taxon>Pentapetalae</taxon>
        <taxon>rosids</taxon>
        <taxon>malvids</taxon>
        <taxon>Malvales</taxon>
        <taxon>Dipterocarpaceae</taxon>
        <taxon>Rubroshorea</taxon>
    </lineage>
</organism>
<sequence length="201" mass="22575">MEGGSDISSMVQTLLTLKSINPAHFLSLVPASMVDPLVLTDLCNMQKLGSIFERVDIKGKLAFTQPLKFTTQAWEEHLQVFVMMGKMEKIHVIVKTSISLKIKMLSWNCCGAAKMEFQRRVMDLKRQHSPFIMLILEAKLAGLVAREVAIKCGFSYCNVVDSEGRAEGLWLLWNDEDVYINVVTSTYQAIHAIVKGDIHLS</sequence>
<accession>A0AAV5IPD1</accession>